<protein>
    <submittedName>
        <fullName evidence="1">Uncharacterized protein</fullName>
    </submittedName>
</protein>
<dbReference type="Proteomes" id="UP000234881">
    <property type="component" value="Unassembled WGS sequence"/>
</dbReference>
<dbReference type="AlphaFoldDB" id="A0A2N5XNN8"/>
<reference evidence="1 2" key="1">
    <citation type="submission" date="2018-01" db="EMBL/GenBank/DDBJ databases">
        <title>The draft genome sequence of Cohaesibacter sp. H1304.</title>
        <authorList>
            <person name="Wang N.-N."/>
            <person name="Du Z.-J."/>
        </authorList>
    </citation>
    <scope>NUCLEOTIDE SEQUENCE [LARGE SCALE GENOMIC DNA]</scope>
    <source>
        <strain evidence="1 2">H1304</strain>
    </source>
</reference>
<evidence type="ECO:0000313" key="2">
    <source>
        <dbReference type="Proteomes" id="UP000234881"/>
    </source>
</evidence>
<dbReference type="EMBL" id="PKUQ01000031">
    <property type="protein sequence ID" value="PLW76139.1"/>
    <property type="molecule type" value="Genomic_DNA"/>
</dbReference>
<organism evidence="1 2">
    <name type="scientific">Cohaesibacter celericrescens</name>
    <dbReference type="NCBI Taxonomy" id="2067669"/>
    <lineage>
        <taxon>Bacteria</taxon>
        <taxon>Pseudomonadati</taxon>
        <taxon>Pseudomonadota</taxon>
        <taxon>Alphaproteobacteria</taxon>
        <taxon>Hyphomicrobiales</taxon>
        <taxon>Cohaesibacteraceae</taxon>
    </lineage>
</organism>
<sequence length="62" mass="6966">MVNNRNLLDPPPALPHKYPVNLSALSAAILLVFWDLMEGNRSAQPEDFSRTIFGLIKPESYP</sequence>
<keyword evidence="2" id="KW-1185">Reference proteome</keyword>
<evidence type="ECO:0000313" key="1">
    <source>
        <dbReference type="EMBL" id="PLW76139.1"/>
    </source>
</evidence>
<comment type="caution">
    <text evidence="1">The sequence shown here is derived from an EMBL/GenBank/DDBJ whole genome shotgun (WGS) entry which is preliminary data.</text>
</comment>
<gene>
    <name evidence="1" type="ORF">C0081_14570</name>
</gene>
<name>A0A2N5XNN8_9HYPH</name>
<accession>A0A2N5XNN8</accession>
<proteinExistence type="predicted"/>